<name>A0ABS4WAS7_9MICC</name>
<sequence length="34" mass="3611">MAKNRIGVKWTSAAPVSGRVVRSQPLQAKNASTT</sequence>
<evidence type="ECO:0000313" key="1">
    <source>
        <dbReference type="EMBL" id="MBP2373310.1"/>
    </source>
</evidence>
<protein>
    <submittedName>
        <fullName evidence="1">Uncharacterized protein</fullName>
    </submittedName>
</protein>
<organism evidence="1 2">
    <name type="scientific">Paeniglutamicibacter psychrophenolicus</name>
    <dbReference type="NCBI Taxonomy" id="257454"/>
    <lineage>
        <taxon>Bacteria</taxon>
        <taxon>Bacillati</taxon>
        <taxon>Actinomycetota</taxon>
        <taxon>Actinomycetes</taxon>
        <taxon>Micrococcales</taxon>
        <taxon>Micrococcaceae</taxon>
        <taxon>Paeniglutamicibacter</taxon>
    </lineage>
</organism>
<comment type="caution">
    <text evidence="1">The sequence shown here is derived from an EMBL/GenBank/DDBJ whole genome shotgun (WGS) entry which is preliminary data.</text>
</comment>
<keyword evidence="2" id="KW-1185">Reference proteome</keyword>
<dbReference type="Proteomes" id="UP000766570">
    <property type="component" value="Unassembled WGS sequence"/>
</dbReference>
<accession>A0ABS4WAS7</accession>
<reference evidence="1 2" key="1">
    <citation type="submission" date="2021-03" db="EMBL/GenBank/DDBJ databases">
        <title>Sequencing the genomes of 1000 actinobacteria strains.</title>
        <authorList>
            <person name="Klenk H.-P."/>
        </authorList>
    </citation>
    <scope>NUCLEOTIDE SEQUENCE [LARGE SCALE GENOMIC DNA]</scope>
    <source>
        <strain evidence="1 2">DSM 15454</strain>
    </source>
</reference>
<proteinExistence type="predicted"/>
<gene>
    <name evidence="1" type="ORF">JOF46_001222</name>
</gene>
<dbReference type="EMBL" id="JAGIOE010000001">
    <property type="protein sequence ID" value="MBP2373310.1"/>
    <property type="molecule type" value="Genomic_DNA"/>
</dbReference>
<evidence type="ECO:0000313" key="2">
    <source>
        <dbReference type="Proteomes" id="UP000766570"/>
    </source>
</evidence>